<name>A0A507DRU5_9FUNG</name>
<dbReference type="VEuPathDB" id="FungiDB:SeMB42_g00504"/>
<gene>
    <name evidence="1" type="ORF">SeMB42_g00504</name>
</gene>
<proteinExistence type="predicted"/>
<protein>
    <submittedName>
        <fullName evidence="1">Uncharacterized protein</fullName>
    </submittedName>
</protein>
<dbReference type="Proteomes" id="UP000317494">
    <property type="component" value="Unassembled WGS sequence"/>
</dbReference>
<evidence type="ECO:0000313" key="2">
    <source>
        <dbReference type="Proteomes" id="UP000317494"/>
    </source>
</evidence>
<reference evidence="1 2" key="1">
    <citation type="journal article" date="2019" name="Sci. Rep.">
        <title>Comparative genomics of chytrid fungi reveal insights into the obligate biotrophic and pathogenic lifestyle of Synchytrium endobioticum.</title>
        <authorList>
            <person name="van de Vossenberg B.T.L.H."/>
            <person name="Warris S."/>
            <person name="Nguyen H.D.T."/>
            <person name="van Gent-Pelzer M.P.E."/>
            <person name="Joly D.L."/>
            <person name="van de Geest H.C."/>
            <person name="Bonants P.J.M."/>
            <person name="Smith D.S."/>
            <person name="Levesque C.A."/>
            <person name="van der Lee T.A.J."/>
        </authorList>
    </citation>
    <scope>NUCLEOTIDE SEQUENCE [LARGE SCALE GENOMIC DNA]</scope>
    <source>
        <strain evidence="1 2">MB42</strain>
    </source>
</reference>
<keyword evidence="2" id="KW-1185">Reference proteome</keyword>
<accession>A0A507DRU5</accession>
<evidence type="ECO:0000313" key="1">
    <source>
        <dbReference type="EMBL" id="TPX53967.1"/>
    </source>
</evidence>
<dbReference type="EMBL" id="QEAN01000010">
    <property type="protein sequence ID" value="TPX53967.1"/>
    <property type="molecule type" value="Genomic_DNA"/>
</dbReference>
<sequence>MLLPRFGDRPLLEVRPRPVSCAASSLRRLPTSSFSACARNAAIRLAYLNRIRPSTYCIPYSGPRIYRPSESSAVP</sequence>
<organism evidence="1 2">
    <name type="scientific">Synchytrium endobioticum</name>
    <dbReference type="NCBI Taxonomy" id="286115"/>
    <lineage>
        <taxon>Eukaryota</taxon>
        <taxon>Fungi</taxon>
        <taxon>Fungi incertae sedis</taxon>
        <taxon>Chytridiomycota</taxon>
        <taxon>Chytridiomycota incertae sedis</taxon>
        <taxon>Chytridiomycetes</taxon>
        <taxon>Synchytriales</taxon>
        <taxon>Synchytriaceae</taxon>
        <taxon>Synchytrium</taxon>
    </lineage>
</organism>
<comment type="caution">
    <text evidence="1">The sequence shown here is derived from an EMBL/GenBank/DDBJ whole genome shotgun (WGS) entry which is preliminary data.</text>
</comment>
<dbReference type="AlphaFoldDB" id="A0A507DRU5"/>